<proteinExistence type="predicted"/>
<comment type="subcellular location">
    <subcellularLocation>
        <location evidence="1">Virion</location>
    </subcellularLocation>
</comment>
<protein>
    <submittedName>
        <fullName evidence="4">Putative minor coat protein</fullName>
    </submittedName>
</protein>
<dbReference type="InterPro" id="IPR002679">
    <property type="entry name" value="Closter_coat"/>
</dbReference>
<evidence type="ECO:0000256" key="2">
    <source>
        <dbReference type="ARBA" id="ARBA00022561"/>
    </source>
</evidence>
<evidence type="ECO:0000256" key="3">
    <source>
        <dbReference type="ARBA" id="ARBA00022844"/>
    </source>
</evidence>
<evidence type="ECO:0000313" key="4">
    <source>
        <dbReference type="EMBL" id="ACU57195.1"/>
    </source>
</evidence>
<name>D3GBB4_9CLOS</name>
<accession>D3GBB4</accession>
<keyword evidence="3" id="KW-0946">Virion</keyword>
<dbReference type="GO" id="GO:0019028">
    <property type="term" value="C:viral capsid"/>
    <property type="evidence" value="ECO:0007669"/>
    <property type="project" value="UniProtKB-KW"/>
</dbReference>
<sequence>MASGTDAQSTSNSSTSLVSAPSNALSSKLVPIENTLQSLNSVLDRLDISSISQTRPDKYTEEEMRHYLDEIKNHMITVYKIDEKDYMIHLTMIIVRLAVVSTSDKRSYSPHDHIKYVVGGTSYKLYDNAIIPYLKNLMHDPDVRNPLRKFCSTAESLLVSIAAIRPDLFETHRATRSGTPMHKGWLSADFVTGSSPLYSELDRSMLLRSREVNLSRTSRDRSGVLVSLLDLGN</sequence>
<organism evidence="4">
    <name type="scientific">Fig mild mottle-associated virus</name>
    <dbReference type="NCBI Taxonomy" id="666641"/>
    <lineage>
        <taxon>Viruses</taxon>
        <taxon>Riboviria</taxon>
        <taxon>Orthornavirae</taxon>
        <taxon>Kitrinoviricota</taxon>
        <taxon>Alsuviricetes</taxon>
        <taxon>Martellivirales</taxon>
        <taxon>Closteroviridae</taxon>
        <taxon>Closterovirus</taxon>
    </lineage>
</organism>
<reference evidence="4" key="1">
    <citation type="submission" date="2009-01" db="EMBL/GenBank/DDBJ databases">
        <title>Fig mild mottle-associated virus, a novel closterovirus infecting fig tree.</title>
        <authorList>
            <person name="Elbeaino T."/>
            <person name="Heinoun K."/>
            <person name="Digiaro M."/>
            <person name="Martelli G.P."/>
        </authorList>
    </citation>
    <scope>NUCLEOTIDE SEQUENCE</scope>
    <source>
        <strain evidence="4">Cal1</strain>
    </source>
</reference>
<dbReference type="Pfam" id="PF01785">
    <property type="entry name" value="Closter_coat"/>
    <property type="match status" value="1"/>
</dbReference>
<dbReference type="EMBL" id="FJ611959">
    <property type="protein sequence ID" value="ACU57195.1"/>
    <property type="molecule type" value="Genomic_RNA"/>
</dbReference>
<keyword evidence="2 4" id="KW-0167">Capsid protein</keyword>
<evidence type="ECO:0000256" key="1">
    <source>
        <dbReference type="ARBA" id="ARBA00004328"/>
    </source>
</evidence>